<dbReference type="Gene3D" id="2.30.110.10">
    <property type="entry name" value="Electron Transport, Fmn-binding Protein, Chain A"/>
    <property type="match status" value="1"/>
</dbReference>
<dbReference type="AlphaFoldDB" id="F5RBI7"/>
<feature type="domain" description="Pyridoxamine 5'-phosphate oxidase N-terminal" evidence="1">
    <location>
        <begin position="35"/>
        <end position="128"/>
    </location>
</feature>
<dbReference type="PANTHER" id="PTHR42815:SF2">
    <property type="entry name" value="FAD-BINDING, PUTATIVE (AFU_ORTHOLOGUE AFUA_6G07600)-RELATED"/>
    <property type="match status" value="1"/>
</dbReference>
<organism evidence="2 3">
    <name type="scientific">Methyloversatilis universalis (strain ATCC BAA-1314 / DSM 25237 / JCM 13912 / CCUG 52030 / FAM5)</name>
    <dbReference type="NCBI Taxonomy" id="1000565"/>
    <lineage>
        <taxon>Bacteria</taxon>
        <taxon>Pseudomonadati</taxon>
        <taxon>Pseudomonadota</taxon>
        <taxon>Betaproteobacteria</taxon>
        <taxon>Nitrosomonadales</taxon>
        <taxon>Sterolibacteriaceae</taxon>
        <taxon>Methyloversatilis</taxon>
    </lineage>
</organism>
<dbReference type="RefSeq" id="WP_008060610.1">
    <property type="nucleotide sequence ID" value="NZ_AFHG01000043.1"/>
</dbReference>
<sequence>MSRLYDPQHRAFQDEFGTRAMADRVEELACKTEFDDMAKGFIESMDMFFLSTVDARGRPTVSYKGGDPGFVRVVDSTTLVFPSYDGNGMFYSMGNIAQNAEVGLLFISFEKPHRIRVQGRATVSRDDPMMAFYTEADFIVRVELSELWQNCPRYIHRYQRVDRSRYVPRAECETPLAEWKRIDLVQDVLPPADAARAQAAGTIPIEEWMEKVVTGHPEA</sequence>
<evidence type="ECO:0000313" key="3">
    <source>
        <dbReference type="Proteomes" id="UP000005019"/>
    </source>
</evidence>
<gene>
    <name evidence="2" type="ORF">METUNv1_01630</name>
</gene>
<dbReference type="InterPro" id="IPR012349">
    <property type="entry name" value="Split_barrel_FMN-bd"/>
</dbReference>
<reference evidence="2 3" key="1">
    <citation type="journal article" date="2011" name="J. Bacteriol.">
        <title>Genome sequence of Methyloversatilis universalis FAM5T, a methylotrophic representative of the order Rhodocyclales.</title>
        <authorList>
            <person name="Kittichotirat W."/>
            <person name="Good N.M."/>
            <person name="Hall R."/>
            <person name="Bringel F."/>
            <person name="Lajus A."/>
            <person name="Medigue C."/>
            <person name="Smalley N.E."/>
            <person name="Beck D."/>
            <person name="Bumgarner R."/>
            <person name="Vuilleumier S."/>
            <person name="Kalyuzhnaya M.G."/>
        </authorList>
    </citation>
    <scope>NUCLEOTIDE SEQUENCE [LARGE SCALE GENOMIC DNA]</scope>
    <source>
        <strain evidence="3">ATCC BAA-1314 / JCM 13912 / FAM5</strain>
    </source>
</reference>
<dbReference type="Pfam" id="PF01243">
    <property type="entry name" value="PNPOx_N"/>
    <property type="match status" value="1"/>
</dbReference>
<dbReference type="InterPro" id="IPR011576">
    <property type="entry name" value="Pyridox_Oxase_N"/>
</dbReference>
<evidence type="ECO:0000259" key="1">
    <source>
        <dbReference type="Pfam" id="PF01243"/>
    </source>
</evidence>
<dbReference type="PANTHER" id="PTHR42815">
    <property type="entry name" value="FAD-BINDING, PUTATIVE (AFU_ORTHOLOGUE AFUA_6G07600)-RELATED"/>
    <property type="match status" value="1"/>
</dbReference>
<evidence type="ECO:0000313" key="2">
    <source>
        <dbReference type="EMBL" id="EGK72158.1"/>
    </source>
</evidence>
<dbReference type="Proteomes" id="UP000005019">
    <property type="component" value="Unassembled WGS sequence"/>
</dbReference>
<comment type="caution">
    <text evidence="2">The sequence shown here is derived from an EMBL/GenBank/DDBJ whole genome shotgun (WGS) entry which is preliminary data.</text>
</comment>
<dbReference type="EMBL" id="AFHG01000043">
    <property type="protein sequence ID" value="EGK72158.1"/>
    <property type="molecule type" value="Genomic_DNA"/>
</dbReference>
<dbReference type="SUPFAM" id="SSF50475">
    <property type="entry name" value="FMN-binding split barrel"/>
    <property type="match status" value="1"/>
</dbReference>
<dbReference type="OrthoDB" id="9796486at2"/>
<name>F5RBI7_METUF</name>
<dbReference type="STRING" id="1000565.METUNv1_01630"/>
<protein>
    <submittedName>
        <fullName evidence="2">Pyridoxamine 5'-phosphate oxidase-related FMN-binding protein</fullName>
    </submittedName>
</protein>
<accession>F5RBI7</accession>
<dbReference type="eggNOG" id="COG3576">
    <property type="taxonomic scope" value="Bacteria"/>
</dbReference>
<keyword evidence="3" id="KW-1185">Reference proteome</keyword>
<proteinExistence type="predicted"/>